<dbReference type="Gene3D" id="1.20.1070.10">
    <property type="entry name" value="Rhodopsin 7-helix transmembrane proteins"/>
    <property type="match status" value="1"/>
</dbReference>
<dbReference type="EnsemblMetazoa" id="BGLB026012-RA">
    <property type="protein sequence ID" value="BGLB026012-PA"/>
    <property type="gene ID" value="BGLB026012"/>
</dbReference>
<dbReference type="VEuPathDB" id="VectorBase:BGLAX_029472"/>
<feature type="transmembrane region" description="Helical" evidence="1">
    <location>
        <begin position="42"/>
        <end position="65"/>
    </location>
</feature>
<evidence type="ECO:0000313" key="3">
    <source>
        <dbReference type="Proteomes" id="UP000076420"/>
    </source>
</evidence>
<dbReference type="SUPFAM" id="SSF81321">
    <property type="entry name" value="Family A G protein-coupled receptor-like"/>
    <property type="match status" value="1"/>
</dbReference>
<name>A0A2C9L1E8_BIOGL</name>
<dbReference type="InterPro" id="IPR019427">
    <property type="entry name" value="7TM_GPCR_serpentine_rcpt_Srw"/>
</dbReference>
<evidence type="ECO:0000256" key="1">
    <source>
        <dbReference type="SAM" id="Phobius"/>
    </source>
</evidence>
<sequence length="188" mass="21471">MLPLLPEYATAYIGLKYFPFLNKTLYGLMFTPDRYKVDGLSFLLYAILMFVSFVAVIIFTTVLVVKLNQKSQWRQKSTFDSAQSETISRRDRSTMKTVILIASVLIINFSPTVAFFTGVFIVPEFSITGRQRNLFLVSAAFCFIFDTLNSSVTIISYYTMSSKYRQTFHELLSCCLRKKVDALSKADS</sequence>
<accession>A0A2C9L1E8</accession>
<dbReference type="AlphaFoldDB" id="A0A2C9L1E8"/>
<proteinExistence type="predicted"/>
<keyword evidence="1" id="KW-0812">Transmembrane</keyword>
<dbReference type="VEuPathDB" id="VectorBase:BGLB026012"/>
<feature type="transmembrane region" description="Helical" evidence="1">
    <location>
        <begin position="134"/>
        <end position="158"/>
    </location>
</feature>
<protein>
    <recommendedName>
        <fullName evidence="4">G-protein coupled receptors family 1 profile domain-containing protein</fullName>
    </recommendedName>
</protein>
<keyword evidence="1" id="KW-1133">Transmembrane helix</keyword>
<feature type="transmembrane region" description="Helical" evidence="1">
    <location>
        <begin position="98"/>
        <end position="122"/>
    </location>
</feature>
<evidence type="ECO:0000313" key="2">
    <source>
        <dbReference type="EnsemblMetazoa" id="BGLB026012-PA"/>
    </source>
</evidence>
<dbReference type="Pfam" id="PF10324">
    <property type="entry name" value="7TM_GPCR_Srw"/>
    <property type="match status" value="1"/>
</dbReference>
<keyword evidence="1" id="KW-0472">Membrane</keyword>
<dbReference type="Proteomes" id="UP000076420">
    <property type="component" value="Unassembled WGS sequence"/>
</dbReference>
<gene>
    <name evidence="2" type="primary">106076203</name>
</gene>
<evidence type="ECO:0008006" key="4">
    <source>
        <dbReference type="Google" id="ProtNLM"/>
    </source>
</evidence>
<dbReference type="KEGG" id="bgt:106076203"/>
<dbReference type="GO" id="GO:0008528">
    <property type="term" value="F:G protein-coupled peptide receptor activity"/>
    <property type="evidence" value="ECO:0007669"/>
    <property type="project" value="InterPro"/>
</dbReference>
<organism evidence="2 3">
    <name type="scientific">Biomphalaria glabrata</name>
    <name type="common">Bloodfluke planorb</name>
    <name type="synonym">Freshwater snail</name>
    <dbReference type="NCBI Taxonomy" id="6526"/>
    <lineage>
        <taxon>Eukaryota</taxon>
        <taxon>Metazoa</taxon>
        <taxon>Spiralia</taxon>
        <taxon>Lophotrochozoa</taxon>
        <taxon>Mollusca</taxon>
        <taxon>Gastropoda</taxon>
        <taxon>Heterobranchia</taxon>
        <taxon>Euthyneura</taxon>
        <taxon>Panpulmonata</taxon>
        <taxon>Hygrophila</taxon>
        <taxon>Lymnaeoidea</taxon>
        <taxon>Planorbidae</taxon>
        <taxon>Biomphalaria</taxon>
    </lineage>
</organism>
<reference evidence="2" key="1">
    <citation type="submission" date="2020-05" db="UniProtKB">
        <authorList>
            <consortium name="EnsemblMetazoa"/>
        </authorList>
    </citation>
    <scope>IDENTIFICATION</scope>
    <source>
        <strain evidence="2">BB02</strain>
    </source>
</reference>